<proteinExistence type="predicted"/>
<gene>
    <name evidence="1" type="ORF">E2562_005699</name>
</gene>
<dbReference type="PANTHER" id="PTHR47872:SF1">
    <property type="entry name" value="NUCLEAR RNA EXPORT FACTOR SDE5-RELATED"/>
    <property type="match status" value="1"/>
</dbReference>
<dbReference type="PANTHER" id="PTHR47872">
    <property type="entry name" value="NUCLEAR RNA EXPORT FACTOR SDE5-RELATED"/>
    <property type="match status" value="1"/>
</dbReference>
<dbReference type="EMBL" id="SPHZ02000001">
    <property type="protein sequence ID" value="KAF0931704.1"/>
    <property type="molecule type" value="Genomic_DNA"/>
</dbReference>
<accession>A0A6G1F4A4</accession>
<sequence>MGADPVADNEDDYQNYRRAAKQHWDMMKQYYEKVMKYLEKKSIVWTEEEANLGTILIPINQTQDQQAVRSHRLLGT</sequence>
<dbReference type="Proteomes" id="UP000479710">
    <property type="component" value="Unassembled WGS sequence"/>
</dbReference>
<dbReference type="AlphaFoldDB" id="A0A6G1F4A4"/>
<organism evidence="1 2">
    <name type="scientific">Oryza meyeriana var. granulata</name>
    <dbReference type="NCBI Taxonomy" id="110450"/>
    <lineage>
        <taxon>Eukaryota</taxon>
        <taxon>Viridiplantae</taxon>
        <taxon>Streptophyta</taxon>
        <taxon>Embryophyta</taxon>
        <taxon>Tracheophyta</taxon>
        <taxon>Spermatophyta</taxon>
        <taxon>Magnoliopsida</taxon>
        <taxon>Liliopsida</taxon>
        <taxon>Poales</taxon>
        <taxon>Poaceae</taxon>
        <taxon>BOP clade</taxon>
        <taxon>Oryzoideae</taxon>
        <taxon>Oryzeae</taxon>
        <taxon>Oryzinae</taxon>
        <taxon>Oryza</taxon>
        <taxon>Oryza meyeriana</taxon>
    </lineage>
</organism>
<keyword evidence="2" id="KW-1185">Reference proteome</keyword>
<dbReference type="OrthoDB" id="1928104at2759"/>
<comment type="caution">
    <text evidence="1">The sequence shown here is derived from an EMBL/GenBank/DDBJ whole genome shotgun (WGS) entry which is preliminary data.</text>
</comment>
<reference evidence="1 2" key="1">
    <citation type="submission" date="2019-11" db="EMBL/GenBank/DDBJ databases">
        <title>Whole genome sequence of Oryza granulata.</title>
        <authorList>
            <person name="Li W."/>
        </authorList>
    </citation>
    <scope>NUCLEOTIDE SEQUENCE [LARGE SCALE GENOMIC DNA]</scope>
    <source>
        <strain evidence="2">cv. Menghai</strain>
        <tissue evidence="1">Leaf</tissue>
    </source>
</reference>
<evidence type="ECO:0000313" key="1">
    <source>
        <dbReference type="EMBL" id="KAF0931704.1"/>
    </source>
</evidence>
<protein>
    <submittedName>
        <fullName evidence="1">Uncharacterized protein</fullName>
    </submittedName>
</protein>
<evidence type="ECO:0000313" key="2">
    <source>
        <dbReference type="Proteomes" id="UP000479710"/>
    </source>
</evidence>
<name>A0A6G1F4A4_9ORYZ</name>